<sequence>MDWDLDRFLTTHLGMVSIVLPEPSPGADDGDRQGGHSGDGGRTGVTAHGQPAEGQKPGDRAFRDSVVSTETFAGIHSDPGEIHLSMLICKWALQS</sequence>
<name>A0ABP8XJN8_9MICC</name>
<gene>
    <name evidence="2" type="ORF">GCM10025781_27310</name>
</gene>
<evidence type="ECO:0000256" key="1">
    <source>
        <dbReference type="SAM" id="MobiDB-lite"/>
    </source>
</evidence>
<proteinExistence type="predicted"/>
<protein>
    <submittedName>
        <fullName evidence="2">Uncharacterized protein</fullName>
    </submittedName>
</protein>
<evidence type="ECO:0000313" key="2">
    <source>
        <dbReference type="EMBL" id="GAA4707225.1"/>
    </source>
</evidence>
<accession>A0ABP8XJN8</accession>
<reference evidence="3" key="1">
    <citation type="journal article" date="2019" name="Int. J. Syst. Evol. Microbiol.">
        <title>The Global Catalogue of Microorganisms (GCM) 10K type strain sequencing project: providing services to taxonomists for standard genome sequencing and annotation.</title>
        <authorList>
            <consortium name="The Broad Institute Genomics Platform"/>
            <consortium name="The Broad Institute Genome Sequencing Center for Infectious Disease"/>
            <person name="Wu L."/>
            <person name="Ma J."/>
        </authorList>
    </citation>
    <scope>NUCLEOTIDE SEQUENCE [LARGE SCALE GENOMIC DNA]</scope>
    <source>
        <strain evidence="3">JCM 18958</strain>
    </source>
</reference>
<organism evidence="2 3">
    <name type="scientific">Kocuria gwangalliensis</name>
    <dbReference type="NCBI Taxonomy" id="501592"/>
    <lineage>
        <taxon>Bacteria</taxon>
        <taxon>Bacillati</taxon>
        <taxon>Actinomycetota</taxon>
        <taxon>Actinomycetes</taxon>
        <taxon>Micrococcales</taxon>
        <taxon>Micrococcaceae</taxon>
        <taxon>Kocuria</taxon>
    </lineage>
</organism>
<dbReference type="Proteomes" id="UP001501446">
    <property type="component" value="Unassembled WGS sequence"/>
</dbReference>
<keyword evidence="3" id="KW-1185">Reference proteome</keyword>
<dbReference type="EMBL" id="BAABLN010000067">
    <property type="protein sequence ID" value="GAA4707225.1"/>
    <property type="molecule type" value="Genomic_DNA"/>
</dbReference>
<comment type="caution">
    <text evidence="2">The sequence shown here is derived from an EMBL/GenBank/DDBJ whole genome shotgun (WGS) entry which is preliminary data.</text>
</comment>
<feature type="region of interest" description="Disordered" evidence="1">
    <location>
        <begin position="19"/>
        <end position="60"/>
    </location>
</feature>
<evidence type="ECO:0000313" key="3">
    <source>
        <dbReference type="Proteomes" id="UP001501446"/>
    </source>
</evidence>